<dbReference type="Proteomes" id="UP000077881">
    <property type="component" value="Unassembled WGS sequence"/>
</dbReference>
<dbReference type="CDD" id="cd00367">
    <property type="entry name" value="PTS-HPr_like"/>
    <property type="match status" value="1"/>
</dbReference>
<sequence length="85" mass="9062">MVVKEIEVKLPAGLQSRHAAEFVQEASNFAADVFLEKSGRNVNAKSIMGLMSLAIGPNEVVTLSATGSDEEEAVAQLANFIENNN</sequence>
<comment type="similarity">
    <text evidence="1">Belongs to the HPr family.</text>
</comment>
<dbReference type="InterPro" id="IPR000032">
    <property type="entry name" value="HPr-like"/>
</dbReference>
<evidence type="ECO:0000256" key="1">
    <source>
        <dbReference type="ARBA" id="ARBA00010736"/>
    </source>
</evidence>
<name>A0A0Q9Y6Y7_9BACI</name>
<feature type="domain" description="HPr" evidence="2">
    <location>
        <begin position="1"/>
        <end position="85"/>
    </location>
</feature>
<organism evidence="3 5">
    <name type="scientific">Lederbergia galactosidilytica</name>
    <dbReference type="NCBI Taxonomy" id="217031"/>
    <lineage>
        <taxon>Bacteria</taxon>
        <taxon>Bacillati</taxon>
        <taxon>Bacillota</taxon>
        <taxon>Bacilli</taxon>
        <taxon>Bacillales</taxon>
        <taxon>Bacillaceae</taxon>
        <taxon>Lederbergia</taxon>
    </lineage>
</organism>
<dbReference type="PATRIC" id="fig|217031.4.peg.6191"/>
<evidence type="ECO:0000313" key="6">
    <source>
        <dbReference type="Proteomes" id="UP000077881"/>
    </source>
</evidence>
<reference evidence="3 5" key="2">
    <citation type="submission" date="2015-06" db="EMBL/GenBank/DDBJ databases">
        <title>Genome sequencing project of Bacillus galactosidilyticus PL133.</title>
        <authorList>
            <person name="Gaiero J."/>
            <person name="Nicol R."/>
            <person name="Habash M."/>
        </authorList>
    </citation>
    <scope>NUCLEOTIDE SEQUENCE [LARGE SCALE GENOMIC DNA]</scope>
    <source>
        <strain evidence="3 5">PL133</strain>
    </source>
</reference>
<dbReference type="PANTHER" id="PTHR33705:SF5">
    <property type="entry name" value="HPR-LIKE PROTEIN CRH"/>
    <property type="match status" value="1"/>
</dbReference>
<dbReference type="Pfam" id="PF00381">
    <property type="entry name" value="PTS-HPr"/>
    <property type="match status" value="1"/>
</dbReference>
<dbReference type="PRINTS" id="PR00107">
    <property type="entry name" value="PHOSPHOCPHPR"/>
</dbReference>
<dbReference type="STRING" id="217031.ABB05_17930"/>
<gene>
    <name evidence="4" type="ORF">ABB05_17930</name>
    <name evidence="3" type="ORF">ACA29_18285</name>
</gene>
<reference evidence="4 6" key="1">
    <citation type="submission" date="2015-05" db="EMBL/GenBank/DDBJ databases">
        <title>Comparison of genome.</title>
        <authorList>
            <person name="Zheng Z."/>
            <person name="Sun M."/>
        </authorList>
    </citation>
    <scope>NUCLEOTIDE SEQUENCE [LARGE SCALE GENOMIC DNA]</scope>
    <source>
        <strain evidence="4 6">G25-74</strain>
    </source>
</reference>
<dbReference type="OrthoDB" id="9809047at2"/>
<dbReference type="PROSITE" id="PS00589">
    <property type="entry name" value="PTS_HPR_SER"/>
    <property type="match status" value="1"/>
</dbReference>
<dbReference type="Proteomes" id="UP000053881">
    <property type="component" value="Unassembled WGS sequence"/>
</dbReference>
<protein>
    <submittedName>
        <fullName evidence="3">Phosphocarrier protein Chr</fullName>
    </submittedName>
</protein>
<dbReference type="SUPFAM" id="SSF55594">
    <property type="entry name" value="HPr-like"/>
    <property type="match status" value="1"/>
</dbReference>
<dbReference type="PANTHER" id="PTHR33705">
    <property type="entry name" value="PHOSPHOCARRIER PROTEIN HPR"/>
    <property type="match status" value="1"/>
</dbReference>
<dbReference type="NCBIfam" id="TIGR01003">
    <property type="entry name" value="PTS_HPr_family"/>
    <property type="match status" value="1"/>
</dbReference>
<evidence type="ECO:0000259" key="2">
    <source>
        <dbReference type="PROSITE" id="PS51350"/>
    </source>
</evidence>
<dbReference type="InterPro" id="IPR002114">
    <property type="entry name" value="PTS_HPr_Ser_P_site"/>
</dbReference>
<dbReference type="InterPro" id="IPR035895">
    <property type="entry name" value="HPr-like_sf"/>
</dbReference>
<dbReference type="Gene3D" id="3.30.1340.10">
    <property type="entry name" value="HPr-like"/>
    <property type="match status" value="1"/>
</dbReference>
<evidence type="ECO:0000313" key="4">
    <source>
        <dbReference type="EMBL" id="OAK67917.1"/>
    </source>
</evidence>
<comment type="caution">
    <text evidence="3">The sequence shown here is derived from an EMBL/GenBank/DDBJ whole genome shotgun (WGS) entry which is preliminary data.</text>
</comment>
<keyword evidence="6" id="KW-1185">Reference proteome</keyword>
<dbReference type="EMBL" id="LDJR01000058">
    <property type="protein sequence ID" value="OAK67917.1"/>
    <property type="molecule type" value="Genomic_DNA"/>
</dbReference>
<evidence type="ECO:0000313" key="5">
    <source>
        <dbReference type="Proteomes" id="UP000053881"/>
    </source>
</evidence>
<dbReference type="AlphaFoldDB" id="A0A0Q9Y6Y7"/>
<dbReference type="RefSeq" id="WP_057984040.1">
    <property type="nucleotide sequence ID" value="NZ_JAGGKH010000001.1"/>
</dbReference>
<evidence type="ECO:0000313" key="3">
    <source>
        <dbReference type="EMBL" id="KRG11432.1"/>
    </source>
</evidence>
<accession>A0A0Q9Y6Y7</accession>
<dbReference type="InterPro" id="IPR050399">
    <property type="entry name" value="HPr"/>
</dbReference>
<proteinExistence type="inferred from homology"/>
<dbReference type="EMBL" id="LGPB01000126">
    <property type="protein sequence ID" value="KRG11432.1"/>
    <property type="molecule type" value="Genomic_DNA"/>
</dbReference>
<dbReference type="PROSITE" id="PS51350">
    <property type="entry name" value="PTS_HPR_DOM"/>
    <property type="match status" value="1"/>
</dbReference>